<dbReference type="AlphaFoldDB" id="U6L7P0"/>
<sequence length="100" mass="10792">MQQGAPHLSQRGALGPQRGPQGTHRGSRVPVRVETFVEKESNAEATLCQSSCHTILSCTEFGLRDKAIVQAVIKGLVEAAPQAALASSFFSTAKRQKRFK</sequence>
<proteinExistence type="predicted"/>
<dbReference type="EMBL" id="HG677323">
    <property type="protein sequence ID" value="CDJ44579.1"/>
    <property type="molecule type" value="Genomic_DNA"/>
</dbReference>
<protein>
    <submittedName>
        <fullName evidence="2">Replication factor c, putative</fullName>
    </submittedName>
</protein>
<reference evidence="2" key="2">
    <citation type="submission" date="2013-10" db="EMBL/GenBank/DDBJ databases">
        <authorList>
            <person name="Aslett M."/>
        </authorList>
    </citation>
    <scope>NUCLEOTIDE SEQUENCE [LARGE SCALE GENOMIC DNA]</scope>
    <source>
        <strain evidence="2">Houghton</strain>
    </source>
</reference>
<feature type="region of interest" description="Disordered" evidence="1">
    <location>
        <begin position="1"/>
        <end position="29"/>
    </location>
</feature>
<organism evidence="2 3">
    <name type="scientific">Eimeria tenella</name>
    <name type="common">Coccidian parasite</name>
    <dbReference type="NCBI Taxonomy" id="5802"/>
    <lineage>
        <taxon>Eukaryota</taxon>
        <taxon>Sar</taxon>
        <taxon>Alveolata</taxon>
        <taxon>Apicomplexa</taxon>
        <taxon>Conoidasida</taxon>
        <taxon>Coccidia</taxon>
        <taxon>Eucoccidiorida</taxon>
        <taxon>Eimeriorina</taxon>
        <taxon>Eimeriidae</taxon>
        <taxon>Eimeria</taxon>
    </lineage>
</organism>
<reference evidence="2" key="1">
    <citation type="submission" date="2013-10" db="EMBL/GenBank/DDBJ databases">
        <title>Genomic analysis of the causative agents of coccidiosis in chickens.</title>
        <authorList>
            <person name="Reid A.J."/>
            <person name="Blake D."/>
            <person name="Billington K."/>
            <person name="Browne H."/>
            <person name="Dunn M."/>
            <person name="Hung S."/>
            <person name="Kawahara F."/>
            <person name="Miranda-Saavedra D."/>
            <person name="Mourier T."/>
            <person name="Nagra H."/>
            <person name="Otto T.D."/>
            <person name="Rawlings N."/>
            <person name="Sanchez A."/>
            <person name="Sanders M."/>
            <person name="Subramaniam C."/>
            <person name="Tay Y."/>
            <person name="Dear P."/>
            <person name="Doerig C."/>
            <person name="Gruber A."/>
            <person name="Parkinson J."/>
            <person name="Shirley M."/>
            <person name="Wan K.L."/>
            <person name="Berriman M."/>
            <person name="Tomley F."/>
            <person name="Pain A."/>
        </authorList>
    </citation>
    <scope>NUCLEOTIDE SEQUENCE [LARGE SCALE GENOMIC DNA]</scope>
    <source>
        <strain evidence="2">Houghton</strain>
    </source>
</reference>
<evidence type="ECO:0000256" key="1">
    <source>
        <dbReference type="SAM" id="MobiDB-lite"/>
    </source>
</evidence>
<evidence type="ECO:0000313" key="2">
    <source>
        <dbReference type="EMBL" id="CDJ44579.1"/>
    </source>
</evidence>
<feature type="non-terminal residue" evidence="2">
    <location>
        <position position="100"/>
    </location>
</feature>
<evidence type="ECO:0000313" key="3">
    <source>
        <dbReference type="Proteomes" id="UP000030747"/>
    </source>
</evidence>
<dbReference type="OrthoDB" id="354356at2759"/>
<dbReference type="RefSeq" id="XP_013235327.1">
    <property type="nucleotide sequence ID" value="XM_013379873.1"/>
</dbReference>
<gene>
    <name evidence="2" type="ORF">ETH_00043000</name>
</gene>
<dbReference type="Proteomes" id="UP000030747">
    <property type="component" value="Unassembled WGS sequence"/>
</dbReference>
<name>U6L7P0_EIMTE</name>
<accession>U6L7P0</accession>
<dbReference type="GeneID" id="25257639"/>
<keyword evidence="3" id="KW-1185">Reference proteome</keyword>
<dbReference type="VEuPathDB" id="ToxoDB:ETH_00043000"/>